<proteinExistence type="predicted"/>
<feature type="transmembrane region" description="Helical" evidence="1">
    <location>
        <begin position="100"/>
        <end position="119"/>
    </location>
</feature>
<protein>
    <submittedName>
        <fullName evidence="2">Uncharacterized protein</fullName>
    </submittedName>
</protein>
<dbReference type="Proteomes" id="UP001321498">
    <property type="component" value="Chromosome"/>
</dbReference>
<dbReference type="EMBL" id="AP027731">
    <property type="protein sequence ID" value="BDZ45167.1"/>
    <property type="molecule type" value="Genomic_DNA"/>
</dbReference>
<evidence type="ECO:0000313" key="3">
    <source>
        <dbReference type="Proteomes" id="UP001321498"/>
    </source>
</evidence>
<keyword evidence="1" id="KW-0812">Transmembrane</keyword>
<evidence type="ECO:0000313" key="2">
    <source>
        <dbReference type="EMBL" id="BDZ45167.1"/>
    </source>
</evidence>
<feature type="transmembrane region" description="Helical" evidence="1">
    <location>
        <begin position="36"/>
        <end position="59"/>
    </location>
</feature>
<keyword evidence="1" id="KW-0472">Membrane</keyword>
<evidence type="ECO:0000256" key="1">
    <source>
        <dbReference type="SAM" id="Phobius"/>
    </source>
</evidence>
<feature type="transmembrane region" description="Helical" evidence="1">
    <location>
        <begin position="263"/>
        <end position="283"/>
    </location>
</feature>
<accession>A0ABM8GAF9</accession>
<keyword evidence="1" id="KW-1133">Transmembrane helix</keyword>
<feature type="transmembrane region" description="Helical" evidence="1">
    <location>
        <begin position="139"/>
        <end position="164"/>
    </location>
</feature>
<organism evidence="2 3">
    <name type="scientific">Naasia aerilata</name>
    <dbReference type="NCBI Taxonomy" id="1162966"/>
    <lineage>
        <taxon>Bacteria</taxon>
        <taxon>Bacillati</taxon>
        <taxon>Actinomycetota</taxon>
        <taxon>Actinomycetes</taxon>
        <taxon>Micrococcales</taxon>
        <taxon>Microbacteriaceae</taxon>
        <taxon>Naasia</taxon>
    </lineage>
</organism>
<keyword evidence="3" id="KW-1185">Reference proteome</keyword>
<name>A0ABM8GAF9_9MICO</name>
<feature type="transmembrane region" description="Helical" evidence="1">
    <location>
        <begin position="176"/>
        <end position="196"/>
    </location>
</feature>
<reference evidence="3" key="1">
    <citation type="journal article" date="2019" name="Int. J. Syst. Evol. Microbiol.">
        <title>The Global Catalogue of Microorganisms (GCM) 10K type strain sequencing project: providing services to taxonomists for standard genome sequencing and annotation.</title>
        <authorList>
            <consortium name="The Broad Institute Genomics Platform"/>
            <consortium name="The Broad Institute Genome Sequencing Center for Infectious Disease"/>
            <person name="Wu L."/>
            <person name="Ma J."/>
        </authorList>
    </citation>
    <scope>NUCLEOTIDE SEQUENCE [LARGE SCALE GENOMIC DNA]</scope>
    <source>
        <strain evidence="3">NBRC 108725</strain>
    </source>
</reference>
<feature type="transmembrane region" description="Helical" evidence="1">
    <location>
        <begin position="295"/>
        <end position="317"/>
    </location>
</feature>
<gene>
    <name evidence="2" type="ORF">GCM10025866_10760</name>
</gene>
<feature type="transmembrane region" description="Helical" evidence="1">
    <location>
        <begin position="231"/>
        <end position="251"/>
    </location>
</feature>
<sequence length="327" mass="33831">MWDAGRRGTLAGMTSIAIATATPRAGAPVQSPSPALRILSLATIVSAVVLVGAVTALLLDQRLIDGAPAWLKPVKFGIAITAYLVTLRWMLGFVTGHRRLLTVLAIVTTAVFAFETAWIDTQVLRGTTSHFNEATAGDAAAYYAAGGAISLVFLATMVVGVLLWRQRGLDAGIAAGIRWGLAVSVLGMAEAISMTVNRTAGDSGGHTVGAPDGGPGMPLTDWSLLHGDLRVAHFVGLHALQALPILAWLLARTTRLDGTTRVRLVRIAAAGTAGLVVLLWWQAERGQALLSPDALTLTAGAALAAAVGTAAALVLMLRRRAAAESSA</sequence>